<dbReference type="EMBL" id="BAABIA010000003">
    <property type="protein sequence ID" value="GAA5137436.1"/>
    <property type="molecule type" value="Genomic_DNA"/>
</dbReference>
<gene>
    <name evidence="1" type="ORF">GCM10023213_14100</name>
</gene>
<keyword evidence="2" id="KW-1185">Reference proteome</keyword>
<evidence type="ECO:0000313" key="2">
    <source>
        <dbReference type="Proteomes" id="UP001499852"/>
    </source>
</evidence>
<organism evidence="1 2">
    <name type="scientific">Prosthecobacter algae</name>
    <dbReference type="NCBI Taxonomy" id="1144682"/>
    <lineage>
        <taxon>Bacteria</taxon>
        <taxon>Pseudomonadati</taxon>
        <taxon>Verrucomicrobiota</taxon>
        <taxon>Verrucomicrobiia</taxon>
        <taxon>Verrucomicrobiales</taxon>
        <taxon>Verrucomicrobiaceae</taxon>
        <taxon>Prosthecobacter</taxon>
    </lineage>
</organism>
<dbReference type="PROSITE" id="PS51257">
    <property type="entry name" value="PROKAR_LIPOPROTEIN"/>
    <property type="match status" value="1"/>
</dbReference>
<evidence type="ECO:0008006" key="3">
    <source>
        <dbReference type="Google" id="ProtNLM"/>
    </source>
</evidence>
<reference evidence="2" key="1">
    <citation type="journal article" date="2019" name="Int. J. Syst. Evol. Microbiol.">
        <title>The Global Catalogue of Microorganisms (GCM) 10K type strain sequencing project: providing services to taxonomists for standard genome sequencing and annotation.</title>
        <authorList>
            <consortium name="The Broad Institute Genomics Platform"/>
            <consortium name="The Broad Institute Genome Sequencing Center for Infectious Disease"/>
            <person name="Wu L."/>
            <person name="Ma J."/>
        </authorList>
    </citation>
    <scope>NUCLEOTIDE SEQUENCE [LARGE SCALE GENOMIC DNA]</scope>
    <source>
        <strain evidence="2">JCM 18053</strain>
    </source>
</reference>
<accession>A0ABP9P2A4</accession>
<protein>
    <recommendedName>
        <fullName evidence="3">Mu-like prophage I protein</fullName>
    </recommendedName>
</protein>
<proteinExistence type="predicted"/>
<comment type="caution">
    <text evidence="1">The sequence shown here is derived from an EMBL/GenBank/DDBJ whole genome shotgun (WGS) entry which is preliminary data.</text>
</comment>
<sequence length="434" mass="46989">MNYQRRSPSVNIAALLGSCDSIHPLVVSANEESLAANEAISPGIFTIAQNDGFTIKYGIYPHSVGMQIFDKAAAEAMANEMTSFLGKATRLWKGVPVYAGHPDHPDLTQRARFTDGRARGWITEIVVGENEAKFVVAYNSIGKTEVEDAQWAAYSPLWIMAPAANIKGHKAFRPVKLKSMALTNNPNMDVEPLVLANEEDIEEMKEETPAAGDTMITRIREALTKEGLIKPEDSDEMIMSVIGSLISSMAWERQRKQEMEKEDAKLQMLAKAAAYADNEAGTLGILEAAITRLSTLAANEEAAAGRDLVATRAREMLTDRLLDHAITMAAINPPQRDALRVQILTAANEADLTTALASLVKPKPAAGSTLLSKGMGGARAEVLAANDMAGRNQLREAAVQEALTEITKGKAAKPGDADRAWNLARSRKPELFTH</sequence>
<evidence type="ECO:0000313" key="1">
    <source>
        <dbReference type="EMBL" id="GAA5137436.1"/>
    </source>
</evidence>
<name>A0ABP9P2A4_9BACT</name>
<dbReference type="Proteomes" id="UP001499852">
    <property type="component" value="Unassembled WGS sequence"/>
</dbReference>